<dbReference type="AlphaFoldDB" id="F1T3G3"/>
<gene>
    <name evidence="12" type="primary">rbsK</name>
    <name evidence="14" type="ORF">HMPREF0091_10204</name>
</gene>
<evidence type="ECO:0000256" key="2">
    <source>
        <dbReference type="ARBA" id="ARBA00012035"/>
    </source>
</evidence>
<evidence type="ECO:0000256" key="4">
    <source>
        <dbReference type="ARBA" id="ARBA00022679"/>
    </source>
</evidence>
<dbReference type="GO" id="GO:0005829">
    <property type="term" value="C:cytosol"/>
    <property type="evidence" value="ECO:0007669"/>
    <property type="project" value="TreeGrafter"/>
</dbReference>
<evidence type="ECO:0000256" key="12">
    <source>
        <dbReference type="HAMAP-Rule" id="MF_01987"/>
    </source>
</evidence>
<feature type="binding site" evidence="12">
    <location>
        <position position="247"/>
    </location>
    <ligand>
        <name>K(+)</name>
        <dbReference type="ChEBI" id="CHEBI:29103"/>
    </ligand>
</feature>
<comment type="subunit">
    <text evidence="12">Homodimer.</text>
</comment>
<name>F1T3G3_9ACTN</name>
<reference evidence="14 15" key="1">
    <citation type="submission" date="2011-02" db="EMBL/GenBank/DDBJ databases">
        <authorList>
            <person name="Muzny D."/>
            <person name="Qin X."/>
            <person name="Buhay C."/>
            <person name="Dugan-Rocha S."/>
            <person name="Ding Y."/>
            <person name="Chen G."/>
            <person name="Hawes A."/>
            <person name="Holder M."/>
            <person name="Jhangiani S."/>
            <person name="Johnson A."/>
            <person name="Khan Z."/>
            <person name="Li Z."/>
            <person name="Liu W."/>
            <person name="Liu X."/>
            <person name="Perez L."/>
            <person name="Shen H."/>
            <person name="Wang Q."/>
            <person name="Watt J."/>
            <person name="Xi L."/>
            <person name="Xin Y."/>
            <person name="Zhou J."/>
            <person name="Deng J."/>
            <person name="Jiang H."/>
            <person name="Liu Y."/>
            <person name="Qu J."/>
            <person name="Song X.-Z."/>
            <person name="Zhang L."/>
            <person name="Villasana D."/>
            <person name="Johnson A."/>
            <person name="Liu J."/>
            <person name="Liyanage D."/>
            <person name="Lorensuhewa L."/>
            <person name="Robinson T."/>
            <person name="Song A."/>
            <person name="Song B.-B."/>
            <person name="Dinh H."/>
            <person name="Thornton R."/>
            <person name="Coyle M."/>
            <person name="Francisco L."/>
            <person name="Jackson L."/>
            <person name="Javaid M."/>
            <person name="Korchina V."/>
            <person name="Kovar C."/>
            <person name="Mata R."/>
            <person name="Mathew T."/>
            <person name="Ngo R."/>
            <person name="Nguyen L."/>
            <person name="Nguyen N."/>
            <person name="Okwuonu G."/>
            <person name="Ongeri F."/>
            <person name="Pham C."/>
            <person name="Simmons D."/>
            <person name="Wilczek-Boney K."/>
            <person name="Hale W."/>
            <person name="Jakkamsetti A."/>
            <person name="Pham P."/>
            <person name="Ruth R."/>
            <person name="San Lucas F."/>
            <person name="Warren J."/>
            <person name="Zhang J."/>
            <person name="Zhao Z."/>
            <person name="Zhou C."/>
            <person name="Zhu D."/>
            <person name="Lee S."/>
            <person name="Bess C."/>
            <person name="Blankenburg K."/>
            <person name="Forbes L."/>
            <person name="Fu Q."/>
            <person name="Gubbala S."/>
            <person name="Hirani K."/>
            <person name="Jayaseelan J.C."/>
            <person name="Lara F."/>
            <person name="Munidasa M."/>
            <person name="Palculict T."/>
            <person name="Patil S."/>
            <person name="Pu L.-L."/>
            <person name="Saada N."/>
            <person name="Tang L."/>
            <person name="Weissenberger G."/>
            <person name="Zhu Y."/>
            <person name="Hemphill L."/>
            <person name="Shang Y."/>
            <person name="Youmans B."/>
            <person name="Ayvaz T."/>
            <person name="Ross M."/>
            <person name="Santibanez J."/>
            <person name="Aqrawi P."/>
            <person name="Gross S."/>
            <person name="Joshi V."/>
            <person name="Fowler G."/>
            <person name="Nazareth L."/>
            <person name="Reid J."/>
            <person name="Worley K."/>
            <person name="Petrosino J."/>
            <person name="Highlander S."/>
            <person name="Gibbs R."/>
        </authorList>
    </citation>
    <scope>NUCLEOTIDE SEQUENCE [LARGE SCALE GENOMIC DNA]</scope>
    <source>
        <strain evidence="14 15">DSM 15829</strain>
    </source>
</reference>
<dbReference type="CDD" id="cd01174">
    <property type="entry name" value="ribokinase"/>
    <property type="match status" value="1"/>
</dbReference>
<keyword evidence="6 12" id="KW-0547">Nucleotide-binding</keyword>
<feature type="binding site" evidence="12">
    <location>
        <begin position="39"/>
        <end position="43"/>
    </location>
    <ligand>
        <name>substrate</name>
    </ligand>
</feature>
<evidence type="ECO:0000313" key="14">
    <source>
        <dbReference type="EMBL" id="EGF23257.1"/>
    </source>
</evidence>
<evidence type="ECO:0000256" key="1">
    <source>
        <dbReference type="ARBA" id="ARBA00005380"/>
    </source>
</evidence>
<dbReference type="Proteomes" id="UP000005947">
    <property type="component" value="Unassembled WGS sequence"/>
</dbReference>
<dbReference type="InterPro" id="IPR011611">
    <property type="entry name" value="PfkB_dom"/>
</dbReference>
<feature type="binding site" evidence="12">
    <location>
        <position position="251"/>
    </location>
    <ligand>
        <name>substrate</name>
    </ligand>
</feature>
<dbReference type="GO" id="GO:0005524">
    <property type="term" value="F:ATP binding"/>
    <property type="evidence" value="ECO:0007669"/>
    <property type="project" value="UniProtKB-UniRule"/>
</dbReference>
<feature type="binding site" evidence="12">
    <location>
        <position position="281"/>
    </location>
    <ligand>
        <name>K(+)</name>
        <dbReference type="ChEBI" id="CHEBI:29103"/>
    </ligand>
</feature>
<feature type="binding site" evidence="12">
    <location>
        <position position="286"/>
    </location>
    <ligand>
        <name>K(+)</name>
        <dbReference type="ChEBI" id="CHEBI:29103"/>
    </ligand>
</feature>
<dbReference type="InterPro" id="IPR002173">
    <property type="entry name" value="Carboh/pur_kinase_PfkB_CS"/>
</dbReference>
<sequence length="313" mass="32870">MSKVVVLGSINMDVSIESDRMPLEGETLSGDNLLINAGGKGANQAVASARAGVHTHLIGCVGTDSFGKELRASMAQSGVDIQEVTTTTSTTGMAIVLRSHGNNRIIINHGANESVTPQFAHAALSRVAQPHDIFLTQFESPAQTVESSIEFAHAHDMITVVNPSPVRSIKPSLYKSIDILCLNETECMSLFDINPTMDAPTMCALTKVLQLGMKTLVVTLGAAGCLLVSHQHQLFAPAYSVKAVDSTGAGDTFVGAMSACLAKGAHTEQAIAFAQAAAALSTTRVGAQVSIPTCEEVEAFRIQHKVNEPISCV</sequence>
<dbReference type="GeneID" id="93210961"/>
<comment type="function">
    <text evidence="12">Catalyzes the phosphorylation of ribose at O-5 in a reaction requiring ATP and magnesium. The resulting D-ribose-5-phosphate can then be used either for sythesis of nucleotides, histidine, and tryptophan, or as a component of the pentose phosphate pathway.</text>
</comment>
<evidence type="ECO:0000256" key="3">
    <source>
        <dbReference type="ARBA" id="ARBA00016943"/>
    </source>
</evidence>
<comment type="activity regulation">
    <text evidence="12">Activated by a monovalent cation that binds near, but not in, the active site. The most likely occupant of the site in vivo is potassium. Ion binding induces a conformational change that may alter substrate affinity.</text>
</comment>
<evidence type="ECO:0000256" key="6">
    <source>
        <dbReference type="ARBA" id="ARBA00022741"/>
    </source>
</evidence>
<comment type="cofactor">
    <cofactor evidence="12">
        <name>Mg(2+)</name>
        <dbReference type="ChEBI" id="CHEBI:18420"/>
    </cofactor>
    <text evidence="12">Requires a divalent cation, most likely magnesium in vivo, as an electrophilic catalyst to aid phosphoryl group transfer. It is the chelate of the metal and the nucleotide that is the actual substrate.</text>
</comment>
<dbReference type="EMBL" id="ACGK02000001">
    <property type="protein sequence ID" value="EGF23257.1"/>
    <property type="molecule type" value="Genomic_DNA"/>
</dbReference>
<keyword evidence="4 12" id="KW-0808">Transferase</keyword>
<evidence type="ECO:0000256" key="8">
    <source>
        <dbReference type="ARBA" id="ARBA00022840"/>
    </source>
</evidence>
<evidence type="ECO:0000256" key="11">
    <source>
        <dbReference type="ARBA" id="ARBA00023277"/>
    </source>
</evidence>
<dbReference type="UniPathway" id="UPA00916">
    <property type="reaction ID" value="UER00889"/>
</dbReference>
<dbReference type="OrthoDB" id="9775849at2"/>
<dbReference type="SUPFAM" id="SSF53613">
    <property type="entry name" value="Ribokinase-like"/>
    <property type="match status" value="1"/>
</dbReference>
<comment type="similarity">
    <text evidence="12">Belongs to the carbohydrate kinase PfkB family. Ribokinase subfamily.</text>
</comment>
<protein>
    <recommendedName>
        <fullName evidence="3 12">Ribokinase</fullName>
        <shortName evidence="12">RK</shortName>
        <ecNumber evidence="2 12">2.7.1.15</ecNumber>
    </recommendedName>
</protein>
<dbReference type="InterPro" id="IPR002139">
    <property type="entry name" value="Ribo/fructo_kinase"/>
</dbReference>
<evidence type="ECO:0000256" key="5">
    <source>
        <dbReference type="ARBA" id="ARBA00022723"/>
    </source>
</evidence>
<dbReference type="PROSITE" id="PS00584">
    <property type="entry name" value="PFKB_KINASES_2"/>
    <property type="match status" value="1"/>
</dbReference>
<dbReference type="Gene3D" id="3.40.1190.20">
    <property type="match status" value="1"/>
</dbReference>
<comment type="catalytic activity">
    <reaction evidence="12">
        <text>D-ribose + ATP = D-ribose 5-phosphate + ADP + H(+)</text>
        <dbReference type="Rhea" id="RHEA:13697"/>
        <dbReference type="ChEBI" id="CHEBI:15378"/>
        <dbReference type="ChEBI" id="CHEBI:30616"/>
        <dbReference type="ChEBI" id="CHEBI:47013"/>
        <dbReference type="ChEBI" id="CHEBI:78346"/>
        <dbReference type="ChEBI" id="CHEBI:456216"/>
        <dbReference type="EC" id="2.7.1.15"/>
    </reaction>
</comment>
<keyword evidence="9 12" id="KW-0460">Magnesium</keyword>
<organism evidence="14 15">
    <name type="scientific">Fannyhessea vaginae DSM 15829</name>
    <dbReference type="NCBI Taxonomy" id="525256"/>
    <lineage>
        <taxon>Bacteria</taxon>
        <taxon>Bacillati</taxon>
        <taxon>Actinomycetota</taxon>
        <taxon>Coriobacteriia</taxon>
        <taxon>Coriobacteriales</taxon>
        <taxon>Atopobiaceae</taxon>
        <taxon>Fannyhessea</taxon>
    </lineage>
</organism>
<feature type="binding site" evidence="12">
    <location>
        <begin position="250"/>
        <end position="251"/>
    </location>
    <ligand>
        <name>ATP</name>
        <dbReference type="ChEBI" id="CHEBI:30616"/>
    </ligand>
</feature>
<dbReference type="GO" id="GO:0004747">
    <property type="term" value="F:ribokinase activity"/>
    <property type="evidence" value="ECO:0007669"/>
    <property type="project" value="UniProtKB-UniRule"/>
</dbReference>
<feature type="binding site" evidence="12">
    <location>
        <position position="284"/>
    </location>
    <ligand>
        <name>K(+)</name>
        <dbReference type="ChEBI" id="CHEBI:29103"/>
    </ligand>
</feature>
<comment type="subcellular location">
    <subcellularLocation>
        <location evidence="12">Cytoplasm</location>
    </subcellularLocation>
</comment>
<keyword evidence="12" id="KW-0963">Cytoplasm</keyword>
<dbReference type="GO" id="GO:0019303">
    <property type="term" value="P:D-ribose catabolic process"/>
    <property type="evidence" value="ECO:0007669"/>
    <property type="project" value="UniProtKB-UniRule"/>
</dbReference>
<dbReference type="GO" id="GO:0046872">
    <property type="term" value="F:metal ion binding"/>
    <property type="evidence" value="ECO:0007669"/>
    <property type="project" value="UniProtKB-KW"/>
</dbReference>
<dbReference type="eggNOG" id="COG0524">
    <property type="taxonomic scope" value="Bacteria"/>
</dbReference>
<dbReference type="PRINTS" id="PR00990">
    <property type="entry name" value="RIBOKINASE"/>
</dbReference>
<dbReference type="NCBIfam" id="TIGR02152">
    <property type="entry name" value="D_ribokin_bact"/>
    <property type="match status" value="1"/>
</dbReference>
<dbReference type="PANTHER" id="PTHR10584:SF166">
    <property type="entry name" value="RIBOKINASE"/>
    <property type="match status" value="1"/>
</dbReference>
<keyword evidence="11 12" id="KW-0119">Carbohydrate metabolism</keyword>
<dbReference type="PANTHER" id="PTHR10584">
    <property type="entry name" value="SUGAR KINASE"/>
    <property type="match status" value="1"/>
</dbReference>
<evidence type="ECO:0000256" key="7">
    <source>
        <dbReference type="ARBA" id="ARBA00022777"/>
    </source>
</evidence>
<comment type="similarity">
    <text evidence="1">Belongs to the carbohydrate kinase pfkB family.</text>
</comment>
<comment type="caution">
    <text evidence="14">The sequence shown here is derived from an EMBL/GenBank/DDBJ whole genome shotgun (WGS) entry which is preliminary data.</text>
</comment>
<feature type="binding site" evidence="12">
    <location>
        <begin position="219"/>
        <end position="224"/>
    </location>
    <ligand>
        <name>ATP</name>
        <dbReference type="ChEBI" id="CHEBI:30616"/>
    </ligand>
</feature>
<keyword evidence="15" id="KW-1185">Reference proteome</keyword>
<dbReference type="InterPro" id="IPR011877">
    <property type="entry name" value="Ribokinase"/>
</dbReference>
<dbReference type="RefSeq" id="WP_006302315.1">
    <property type="nucleotide sequence ID" value="NZ_ACGK02000001.1"/>
</dbReference>
<feature type="active site" description="Proton acceptor" evidence="12">
    <location>
        <position position="251"/>
    </location>
</feature>
<keyword evidence="5 12" id="KW-0479">Metal-binding</keyword>
<feature type="binding site" evidence="12">
    <location>
        <position position="290"/>
    </location>
    <ligand>
        <name>K(+)</name>
        <dbReference type="ChEBI" id="CHEBI:29103"/>
    </ligand>
</feature>
<dbReference type="Pfam" id="PF00294">
    <property type="entry name" value="PfkB"/>
    <property type="match status" value="1"/>
</dbReference>
<dbReference type="InterPro" id="IPR029056">
    <property type="entry name" value="Ribokinase-like"/>
</dbReference>
<keyword evidence="7 12" id="KW-0418">Kinase</keyword>
<feature type="binding site" evidence="12">
    <location>
        <position position="139"/>
    </location>
    <ligand>
        <name>substrate</name>
    </ligand>
</feature>
<evidence type="ECO:0000256" key="10">
    <source>
        <dbReference type="ARBA" id="ARBA00022958"/>
    </source>
</evidence>
<evidence type="ECO:0000313" key="15">
    <source>
        <dbReference type="Proteomes" id="UP000005947"/>
    </source>
</evidence>
<evidence type="ECO:0000256" key="9">
    <source>
        <dbReference type="ARBA" id="ARBA00022842"/>
    </source>
</evidence>
<comment type="pathway">
    <text evidence="12">Carbohydrate metabolism; D-ribose degradation; D-ribose 5-phosphate from beta-D-ribopyranose: step 2/2.</text>
</comment>
<dbReference type="HAMAP" id="MF_01987">
    <property type="entry name" value="Ribokinase"/>
    <property type="match status" value="1"/>
</dbReference>
<evidence type="ECO:0000259" key="13">
    <source>
        <dbReference type="Pfam" id="PF00294"/>
    </source>
</evidence>
<proteinExistence type="inferred from homology"/>
<feature type="binding site" evidence="12">
    <location>
        <position position="183"/>
    </location>
    <ligand>
        <name>ATP</name>
        <dbReference type="ChEBI" id="CHEBI:30616"/>
    </ligand>
</feature>
<feature type="binding site" evidence="12">
    <location>
        <begin position="11"/>
        <end position="13"/>
    </location>
    <ligand>
        <name>substrate</name>
    </ligand>
</feature>
<keyword evidence="8 12" id="KW-0067">ATP-binding</keyword>
<keyword evidence="10 12" id="KW-0630">Potassium</keyword>
<dbReference type="EC" id="2.7.1.15" evidence="2 12"/>
<feature type="binding site" evidence="12">
    <location>
        <position position="245"/>
    </location>
    <ligand>
        <name>K(+)</name>
        <dbReference type="ChEBI" id="CHEBI:29103"/>
    </ligand>
</feature>
<feature type="domain" description="Carbohydrate kinase PfkB" evidence="13">
    <location>
        <begin position="1"/>
        <end position="294"/>
    </location>
</feature>
<comment type="caution">
    <text evidence="12">Lacks conserved residue(s) required for the propagation of feature annotation.</text>
</comment>
<accession>F1T3G3</accession>